<name>A0A9J6AAQ3_SOLCO</name>
<sequence length="137" mass="14946">MEAPVGMEAAPVGMEARDLLLLGVISSAAGATFLWRGAAMRDGGIMAGMDGDGRRWGWTFLAIFVLAMIFSNIIESIEGRNIKFEDKNYLMKPNVHTIMKSKRESRKLTEFTVQNNEYPPASPSPGHVDGHSPGIGH</sequence>
<keyword evidence="2" id="KW-1133">Transmembrane helix</keyword>
<comment type="caution">
    <text evidence="3">The sequence shown here is derived from an EMBL/GenBank/DDBJ whole genome shotgun (WGS) entry which is preliminary data.</text>
</comment>
<evidence type="ECO:0000256" key="2">
    <source>
        <dbReference type="SAM" id="Phobius"/>
    </source>
</evidence>
<accession>A0A9J6AAQ3</accession>
<feature type="transmembrane region" description="Helical" evidence="2">
    <location>
        <begin position="19"/>
        <end position="36"/>
    </location>
</feature>
<gene>
    <name evidence="3" type="ORF">H5410_006589</name>
</gene>
<feature type="transmembrane region" description="Helical" evidence="2">
    <location>
        <begin position="56"/>
        <end position="74"/>
    </location>
</feature>
<dbReference type="OrthoDB" id="10335178at2759"/>
<evidence type="ECO:0000313" key="3">
    <source>
        <dbReference type="EMBL" id="KAG5621371.1"/>
    </source>
</evidence>
<keyword evidence="4" id="KW-1185">Reference proteome</keyword>
<evidence type="ECO:0000256" key="1">
    <source>
        <dbReference type="SAM" id="MobiDB-lite"/>
    </source>
</evidence>
<feature type="region of interest" description="Disordered" evidence="1">
    <location>
        <begin position="115"/>
        <end position="137"/>
    </location>
</feature>
<dbReference type="Proteomes" id="UP000824120">
    <property type="component" value="Chromosome 2"/>
</dbReference>
<dbReference type="EMBL" id="JACXVP010000002">
    <property type="protein sequence ID" value="KAG5621371.1"/>
    <property type="molecule type" value="Genomic_DNA"/>
</dbReference>
<keyword evidence="2" id="KW-0472">Membrane</keyword>
<proteinExistence type="predicted"/>
<organism evidence="3 4">
    <name type="scientific">Solanum commersonii</name>
    <name type="common">Commerson's wild potato</name>
    <name type="synonym">Commerson's nightshade</name>
    <dbReference type="NCBI Taxonomy" id="4109"/>
    <lineage>
        <taxon>Eukaryota</taxon>
        <taxon>Viridiplantae</taxon>
        <taxon>Streptophyta</taxon>
        <taxon>Embryophyta</taxon>
        <taxon>Tracheophyta</taxon>
        <taxon>Spermatophyta</taxon>
        <taxon>Magnoliopsida</taxon>
        <taxon>eudicotyledons</taxon>
        <taxon>Gunneridae</taxon>
        <taxon>Pentapetalae</taxon>
        <taxon>asterids</taxon>
        <taxon>lamiids</taxon>
        <taxon>Solanales</taxon>
        <taxon>Solanaceae</taxon>
        <taxon>Solanoideae</taxon>
        <taxon>Solaneae</taxon>
        <taxon>Solanum</taxon>
    </lineage>
</organism>
<evidence type="ECO:0000313" key="4">
    <source>
        <dbReference type="Proteomes" id="UP000824120"/>
    </source>
</evidence>
<keyword evidence="2" id="KW-0812">Transmembrane</keyword>
<reference evidence="3 4" key="1">
    <citation type="submission" date="2020-09" db="EMBL/GenBank/DDBJ databases">
        <title>De no assembly of potato wild relative species, Solanum commersonii.</title>
        <authorList>
            <person name="Cho K."/>
        </authorList>
    </citation>
    <scope>NUCLEOTIDE SEQUENCE [LARGE SCALE GENOMIC DNA]</scope>
    <source>
        <strain evidence="3">LZ3.2</strain>
        <tissue evidence="3">Leaf</tissue>
    </source>
</reference>
<dbReference type="AlphaFoldDB" id="A0A9J6AAQ3"/>
<protein>
    <submittedName>
        <fullName evidence="3">Uncharacterized protein</fullName>
    </submittedName>
</protein>